<comment type="subcellular location">
    <subcellularLocation>
        <location evidence="1">Secreted</location>
    </subcellularLocation>
</comment>
<dbReference type="InterPro" id="IPR058086">
    <property type="entry name" value="IsaB"/>
</dbReference>
<gene>
    <name evidence="7" type="ORF">HHH54_05300</name>
</gene>
<dbReference type="RefSeq" id="WP_198617796.1">
    <property type="nucleotide sequence ID" value="NZ_JABANU010000011.1"/>
</dbReference>
<dbReference type="NCBIfam" id="NF047686">
    <property type="entry name" value="IsaB_fam"/>
    <property type="match status" value="1"/>
</dbReference>
<feature type="chain" id="PRO_5046109294" description="Immunodominant staphylococcal antigen B" evidence="6">
    <location>
        <begin position="34"/>
        <end position="179"/>
    </location>
</feature>
<evidence type="ECO:0000313" key="7">
    <source>
        <dbReference type="EMBL" id="MBI5975015.1"/>
    </source>
</evidence>
<evidence type="ECO:0000256" key="4">
    <source>
        <dbReference type="ARBA" id="ARBA00093777"/>
    </source>
</evidence>
<evidence type="ECO:0000256" key="1">
    <source>
        <dbReference type="ARBA" id="ARBA00004613"/>
    </source>
</evidence>
<evidence type="ECO:0000313" key="8">
    <source>
        <dbReference type="Proteomes" id="UP000751852"/>
    </source>
</evidence>
<accession>A0ABS0T8E9</accession>
<comment type="caution">
    <text evidence="7">The sequence shown here is derived from an EMBL/GenBank/DDBJ whole genome shotgun (WGS) entry which is preliminary data.</text>
</comment>
<evidence type="ECO:0000256" key="2">
    <source>
        <dbReference type="ARBA" id="ARBA00022525"/>
    </source>
</evidence>
<dbReference type="EMBL" id="JABANU010000011">
    <property type="protein sequence ID" value="MBI5975015.1"/>
    <property type="molecule type" value="Genomic_DNA"/>
</dbReference>
<dbReference type="Proteomes" id="UP000751852">
    <property type="component" value="Unassembled WGS sequence"/>
</dbReference>
<feature type="signal peptide" evidence="6">
    <location>
        <begin position="1"/>
        <end position="33"/>
    </location>
</feature>
<comment type="similarity">
    <text evidence="4">Belongs to the IsaB family.</text>
</comment>
<reference evidence="7 8" key="1">
    <citation type="submission" date="2020-04" db="EMBL/GenBank/DDBJ databases">
        <title>Staphylococcus species from domestic dog.</title>
        <authorList>
            <person name="Paterson G.K."/>
        </authorList>
    </citation>
    <scope>NUCLEOTIDE SEQUENCE [LARGE SCALE GENOMIC DNA]</scope>
    <source>
        <strain evidence="7 8">H16/1A</strain>
    </source>
</reference>
<keyword evidence="3 6" id="KW-0732">Signal</keyword>
<keyword evidence="8" id="KW-1185">Reference proteome</keyword>
<name>A0ABS0T8E9_9STAP</name>
<keyword evidence="2" id="KW-0964">Secreted</keyword>
<evidence type="ECO:0000256" key="3">
    <source>
        <dbReference type="ARBA" id="ARBA00022729"/>
    </source>
</evidence>
<organism evidence="7 8">
    <name type="scientific">Staphylococcus canis</name>
    <dbReference type="NCBI Taxonomy" id="2724942"/>
    <lineage>
        <taxon>Bacteria</taxon>
        <taxon>Bacillati</taxon>
        <taxon>Bacillota</taxon>
        <taxon>Bacilli</taxon>
        <taxon>Bacillales</taxon>
        <taxon>Staphylococcaceae</taxon>
        <taxon>Staphylococcus</taxon>
    </lineage>
</organism>
<proteinExistence type="inferred from homology"/>
<evidence type="ECO:0000256" key="6">
    <source>
        <dbReference type="SAM" id="SignalP"/>
    </source>
</evidence>
<sequence>MKKLTKIMLASSLSATMLLGATTAVPNAEYAQAATQTQQPYYTYEGVFNYKNNDALKDPTFYNALKHGNFKYEGLKVGESTFQDVQKALGKDMKQYYHEKGIKYYEKNDIIIGIKDGKLVDLTLLVDKVQNSSQDMAKHVKLGEIYETDSTYVAFYRGNSIVIKSKALGKKAVSSPQNA</sequence>
<protein>
    <recommendedName>
        <fullName evidence="5">Immunodominant staphylococcal antigen B</fullName>
    </recommendedName>
</protein>
<evidence type="ECO:0000256" key="5">
    <source>
        <dbReference type="ARBA" id="ARBA00093792"/>
    </source>
</evidence>